<organism evidence="2 3">
    <name type="scientific">Anguilla anguilla</name>
    <name type="common">European freshwater eel</name>
    <name type="synonym">Muraena anguilla</name>
    <dbReference type="NCBI Taxonomy" id="7936"/>
    <lineage>
        <taxon>Eukaryota</taxon>
        <taxon>Metazoa</taxon>
        <taxon>Chordata</taxon>
        <taxon>Craniata</taxon>
        <taxon>Vertebrata</taxon>
        <taxon>Euteleostomi</taxon>
        <taxon>Actinopterygii</taxon>
        <taxon>Neopterygii</taxon>
        <taxon>Teleostei</taxon>
        <taxon>Anguilliformes</taxon>
        <taxon>Anguillidae</taxon>
        <taxon>Anguilla</taxon>
    </lineage>
</organism>
<comment type="caution">
    <text evidence="2">The sequence shown here is derived from an EMBL/GenBank/DDBJ whole genome shotgun (WGS) entry which is preliminary data.</text>
</comment>
<dbReference type="Proteomes" id="UP001044222">
    <property type="component" value="Chromosome 10"/>
</dbReference>
<reference evidence="2" key="1">
    <citation type="submission" date="2021-01" db="EMBL/GenBank/DDBJ databases">
        <title>A chromosome-scale assembly of European eel, Anguilla anguilla.</title>
        <authorList>
            <person name="Henkel C."/>
            <person name="Jong-Raadsen S.A."/>
            <person name="Dufour S."/>
            <person name="Weltzien F.-A."/>
            <person name="Palstra A.P."/>
            <person name="Pelster B."/>
            <person name="Spaink H.P."/>
            <person name="Van Den Thillart G.E."/>
            <person name="Jansen H."/>
            <person name="Zahm M."/>
            <person name="Klopp C."/>
            <person name="Cedric C."/>
            <person name="Louis A."/>
            <person name="Berthelot C."/>
            <person name="Parey E."/>
            <person name="Roest Crollius H."/>
            <person name="Montfort J."/>
            <person name="Robinson-Rechavi M."/>
            <person name="Bucao C."/>
            <person name="Bouchez O."/>
            <person name="Gislard M."/>
            <person name="Lluch J."/>
            <person name="Milhes M."/>
            <person name="Lampietro C."/>
            <person name="Lopez Roques C."/>
            <person name="Donnadieu C."/>
            <person name="Braasch I."/>
            <person name="Desvignes T."/>
            <person name="Postlethwait J."/>
            <person name="Bobe J."/>
            <person name="Guiguen Y."/>
            <person name="Dirks R."/>
        </authorList>
    </citation>
    <scope>NUCLEOTIDE SEQUENCE</scope>
    <source>
        <strain evidence="2">Tag_6206</strain>
        <tissue evidence="2">Liver</tissue>
    </source>
</reference>
<protein>
    <submittedName>
        <fullName evidence="2">Uncharacterized protein</fullName>
    </submittedName>
</protein>
<evidence type="ECO:0000256" key="1">
    <source>
        <dbReference type="SAM" id="MobiDB-lite"/>
    </source>
</evidence>
<dbReference type="EMBL" id="JAFIRN010000010">
    <property type="protein sequence ID" value="KAG5840231.1"/>
    <property type="molecule type" value="Genomic_DNA"/>
</dbReference>
<name>A0A9D3M1M0_ANGAN</name>
<evidence type="ECO:0000313" key="2">
    <source>
        <dbReference type="EMBL" id="KAG5840231.1"/>
    </source>
</evidence>
<evidence type="ECO:0000313" key="3">
    <source>
        <dbReference type="Proteomes" id="UP001044222"/>
    </source>
</evidence>
<accession>A0A9D3M1M0</accession>
<proteinExistence type="predicted"/>
<keyword evidence="3" id="KW-1185">Reference proteome</keyword>
<gene>
    <name evidence="2" type="ORF">ANANG_G00186630</name>
</gene>
<dbReference type="AlphaFoldDB" id="A0A9D3M1M0"/>
<feature type="region of interest" description="Disordered" evidence="1">
    <location>
        <begin position="1"/>
        <end position="20"/>
    </location>
</feature>
<sequence>MDVGQLGPLVPGAQRQSGAGVRPCLEDVLAVGGVVVDHRHVGAAVRDLQPLLVHQAEDGERPADPQGPPQILEPQKKSTSGRLSGRRPRVLGGGCRAVWIWHASHIGLLSR</sequence>
<feature type="region of interest" description="Disordered" evidence="1">
    <location>
        <begin position="55"/>
        <end position="90"/>
    </location>
</feature>